<evidence type="ECO:0000259" key="2">
    <source>
        <dbReference type="Pfam" id="PF15055"/>
    </source>
</evidence>
<proteinExistence type="predicted"/>
<evidence type="ECO:0000313" key="4">
    <source>
        <dbReference type="Proteomes" id="UP000245699"/>
    </source>
</evidence>
<keyword evidence="4" id="KW-1185">Reference proteome</keyword>
<protein>
    <recommendedName>
        <fullName evidence="2">Distal membrane-arm assembly complex protein 1-like domain-containing protein</fullName>
    </recommendedName>
</protein>
<reference evidence="3 4" key="1">
    <citation type="journal article" date="2018" name="MBio">
        <title>Comparative Genomics Reveals the Core Gene Toolbox for the Fungus-Insect Symbiosis.</title>
        <authorList>
            <person name="Wang Y."/>
            <person name="Stata M."/>
            <person name="Wang W."/>
            <person name="Stajich J.E."/>
            <person name="White M.M."/>
            <person name="Moncalvo J.M."/>
        </authorList>
    </citation>
    <scope>NUCLEOTIDE SEQUENCE [LARGE SCALE GENOMIC DNA]</scope>
    <source>
        <strain evidence="3 4">AUS-77-4</strain>
    </source>
</reference>
<name>A0A2T9Y6F1_9FUNG</name>
<dbReference type="OrthoDB" id="6604875at2759"/>
<feature type="transmembrane region" description="Helical" evidence="1">
    <location>
        <begin position="48"/>
        <end position="65"/>
    </location>
</feature>
<comment type="caution">
    <text evidence="3">The sequence shown here is derived from an EMBL/GenBank/DDBJ whole genome shotgun (WGS) entry which is preliminary data.</text>
</comment>
<keyword evidence="1" id="KW-1133">Transmembrane helix</keyword>
<dbReference type="Proteomes" id="UP000245699">
    <property type="component" value="Unassembled WGS sequence"/>
</dbReference>
<feature type="domain" description="Distal membrane-arm assembly complex protein 1-like" evidence="2">
    <location>
        <begin position="12"/>
        <end position="34"/>
    </location>
</feature>
<evidence type="ECO:0000256" key="1">
    <source>
        <dbReference type="SAM" id="Phobius"/>
    </source>
</evidence>
<dbReference type="Pfam" id="PF15055">
    <property type="entry name" value="DMAC1_Dmo2"/>
    <property type="match status" value="1"/>
</dbReference>
<gene>
    <name evidence="3" type="ORF">BB559_005814</name>
</gene>
<dbReference type="EMBL" id="MBFT01000679">
    <property type="protein sequence ID" value="PVU87903.1"/>
    <property type="molecule type" value="Genomic_DNA"/>
</dbReference>
<organism evidence="3 4">
    <name type="scientific">Furculomyces boomerangus</name>
    <dbReference type="NCBI Taxonomy" id="61424"/>
    <lineage>
        <taxon>Eukaryota</taxon>
        <taxon>Fungi</taxon>
        <taxon>Fungi incertae sedis</taxon>
        <taxon>Zoopagomycota</taxon>
        <taxon>Kickxellomycotina</taxon>
        <taxon>Harpellomycetes</taxon>
        <taxon>Harpellales</taxon>
        <taxon>Harpellaceae</taxon>
        <taxon>Furculomyces</taxon>
    </lineage>
</organism>
<dbReference type="InterPro" id="IPR028036">
    <property type="entry name" value="DMAC1-like_dom"/>
</dbReference>
<keyword evidence="1" id="KW-0472">Membrane</keyword>
<keyword evidence="1" id="KW-0812">Transmembrane</keyword>
<evidence type="ECO:0000313" key="3">
    <source>
        <dbReference type="EMBL" id="PVU87903.1"/>
    </source>
</evidence>
<dbReference type="AlphaFoldDB" id="A0A2T9Y6F1"/>
<accession>A0A2T9Y6F1</accession>
<sequence>MASNDQEKEYEDCLGCRIVGSSAFVGLGGYALYQRQLLLKSGQKGKKGLLFLGAGFISAGLYRLFAK</sequence>